<comment type="similarity">
    <text evidence="1">Belongs to the GMC oxidoreductase family.</text>
</comment>
<feature type="domain" description="Glucose-methanol-choline oxidoreductase N-terminal" evidence="3">
    <location>
        <begin position="258"/>
        <end position="272"/>
    </location>
</feature>
<dbReference type="AlphaFoldDB" id="A0A9P4L7P7"/>
<dbReference type="PANTHER" id="PTHR11552">
    <property type="entry name" value="GLUCOSE-METHANOL-CHOLINE GMC OXIDOREDUCTASE"/>
    <property type="match status" value="1"/>
</dbReference>
<dbReference type="Gene3D" id="3.50.50.60">
    <property type="entry name" value="FAD/NAD(P)-binding domain"/>
    <property type="match status" value="2"/>
</dbReference>
<accession>A0A9P4L7P7</accession>
<protein>
    <submittedName>
        <fullName evidence="4">GMC oxidoreductase</fullName>
    </submittedName>
</protein>
<comment type="cofactor">
    <cofactor evidence="2">
        <name>FAD</name>
        <dbReference type="ChEBI" id="CHEBI:57692"/>
    </cofactor>
</comment>
<dbReference type="GeneID" id="63846202"/>
<evidence type="ECO:0000256" key="2">
    <source>
        <dbReference type="PIRSR" id="PIRSR000137-2"/>
    </source>
</evidence>
<dbReference type="OrthoDB" id="269227at2759"/>
<dbReference type="Gene3D" id="3.30.560.10">
    <property type="entry name" value="Glucose Oxidase, domain 3"/>
    <property type="match status" value="2"/>
</dbReference>
<dbReference type="PIRSF" id="PIRSF000137">
    <property type="entry name" value="Alcohol_oxidase"/>
    <property type="match status" value="1"/>
</dbReference>
<dbReference type="PROSITE" id="PS00624">
    <property type="entry name" value="GMC_OXRED_2"/>
    <property type="match status" value="1"/>
</dbReference>
<dbReference type="InterPro" id="IPR012132">
    <property type="entry name" value="GMC_OxRdtase"/>
</dbReference>
<dbReference type="RefSeq" id="XP_040786891.1">
    <property type="nucleotide sequence ID" value="XM_040928950.1"/>
</dbReference>
<dbReference type="EMBL" id="ML976617">
    <property type="protein sequence ID" value="KAF1844328.1"/>
    <property type="molecule type" value="Genomic_DNA"/>
</dbReference>
<dbReference type="Pfam" id="PF00732">
    <property type="entry name" value="GMC_oxred_N"/>
    <property type="match status" value="1"/>
</dbReference>
<dbReference type="GO" id="GO:0016614">
    <property type="term" value="F:oxidoreductase activity, acting on CH-OH group of donors"/>
    <property type="evidence" value="ECO:0007669"/>
    <property type="project" value="InterPro"/>
</dbReference>
<dbReference type="SUPFAM" id="SSF51905">
    <property type="entry name" value="FAD/NAD(P)-binding domain"/>
    <property type="match status" value="1"/>
</dbReference>
<evidence type="ECO:0000259" key="3">
    <source>
        <dbReference type="PROSITE" id="PS00624"/>
    </source>
</evidence>
<dbReference type="PANTHER" id="PTHR11552:SF123">
    <property type="entry name" value="GMC OXIDOREDUCTASE (AFU_ORTHOLOGUE AFUA_2G01770)-RELATED"/>
    <property type="match status" value="1"/>
</dbReference>
<comment type="caution">
    <text evidence="4">The sequence shown here is derived from an EMBL/GenBank/DDBJ whole genome shotgun (WGS) entry which is preliminary data.</text>
</comment>
<evidence type="ECO:0000256" key="1">
    <source>
        <dbReference type="ARBA" id="ARBA00010790"/>
    </source>
</evidence>
<evidence type="ECO:0000313" key="4">
    <source>
        <dbReference type="EMBL" id="KAF1844328.1"/>
    </source>
</evidence>
<reference evidence="4" key="1">
    <citation type="submission" date="2020-01" db="EMBL/GenBank/DDBJ databases">
        <authorList>
            <consortium name="DOE Joint Genome Institute"/>
            <person name="Haridas S."/>
            <person name="Albert R."/>
            <person name="Binder M."/>
            <person name="Bloem J."/>
            <person name="Labutti K."/>
            <person name="Salamov A."/>
            <person name="Andreopoulos B."/>
            <person name="Baker S.E."/>
            <person name="Barry K."/>
            <person name="Bills G."/>
            <person name="Bluhm B.H."/>
            <person name="Cannon C."/>
            <person name="Castanera R."/>
            <person name="Culley D.E."/>
            <person name="Daum C."/>
            <person name="Ezra D."/>
            <person name="Gonzalez J.B."/>
            <person name="Henrissat B."/>
            <person name="Kuo A."/>
            <person name="Liang C."/>
            <person name="Lipzen A."/>
            <person name="Lutzoni F."/>
            <person name="Magnuson J."/>
            <person name="Mondo S."/>
            <person name="Nolan M."/>
            <person name="Ohm R."/>
            <person name="Pangilinan J."/>
            <person name="Park H.-J."/>
            <person name="Ramirez L."/>
            <person name="Alfaro M."/>
            <person name="Sun H."/>
            <person name="Tritt A."/>
            <person name="Yoshinaga Y."/>
            <person name="Zwiers L.-H."/>
            <person name="Turgeon B.G."/>
            <person name="Goodwin S.B."/>
            <person name="Spatafora J.W."/>
            <person name="Crous P.W."/>
            <person name="Grigoriev I.V."/>
        </authorList>
    </citation>
    <scope>NUCLEOTIDE SEQUENCE</scope>
    <source>
        <strain evidence="4">CBS 394.84</strain>
    </source>
</reference>
<name>A0A9P4L7P7_9PLEO</name>
<keyword evidence="2" id="KW-0274">FAD</keyword>
<dbReference type="SUPFAM" id="SSF54373">
    <property type="entry name" value="FAD-linked reductases, C-terminal domain"/>
    <property type="match status" value="1"/>
</dbReference>
<sequence length="513" mass="55881">MDSSFDYIIVGGGTAGVVIASRLKKYLPDSRIALVEAGPNAVEHPKVNDVSDPTALIQLLQEGLVVDYSTTPQDHLDNREIMNPAGRLLSGSSGVNVGMWMRASTADHEVLAKKAGHQRFTFNNMLKYIKRLETHFDLEADKDYCGFDGLIHTVGGRKYPLREILQKSAEKLGHRYNPDAAKGDPIGLADFNQCFRATSASTVTRQHSAKVYDLSGVEVFCDTPVARIIFDESRRATGVELLSGEKLYASKEVIVCCGAQKTPQILMLSGIGPKVDLTKHDISTIVDAPSVGQNLFDHSILFQYYKLKEPSKGYSVPFEGTARPEYGQGLPIDFSLIANIEAANLMPHLEQDSLDTRSGDALHMLPLSRGTITLKSADPNDGPICNPRFLSTHTDRYILRRAVRENIKLVETEPFASEIEGEAPPADPKFPILTSQSSDEDIDSRIRAFAATVLHPMGTCALGTVLDDEFRVNGVKGLRVCDASVFPDPIAAMPSGTIYALAEMCAELVAGDA</sequence>
<gene>
    <name evidence="4" type="ORF">K460DRAFT_287279</name>
</gene>
<dbReference type="InterPro" id="IPR036188">
    <property type="entry name" value="FAD/NAD-bd_sf"/>
</dbReference>
<proteinExistence type="inferred from homology"/>
<dbReference type="Proteomes" id="UP000800039">
    <property type="component" value="Unassembled WGS sequence"/>
</dbReference>
<keyword evidence="5" id="KW-1185">Reference proteome</keyword>
<dbReference type="GO" id="GO:0050660">
    <property type="term" value="F:flavin adenine dinucleotide binding"/>
    <property type="evidence" value="ECO:0007669"/>
    <property type="project" value="InterPro"/>
</dbReference>
<keyword evidence="2" id="KW-0285">Flavoprotein</keyword>
<feature type="binding site" evidence="2">
    <location>
        <position position="225"/>
    </location>
    <ligand>
        <name>FAD</name>
        <dbReference type="ChEBI" id="CHEBI:57692"/>
    </ligand>
</feature>
<dbReference type="InterPro" id="IPR007867">
    <property type="entry name" value="GMC_OxRtase_C"/>
</dbReference>
<organism evidence="4 5">
    <name type="scientific">Cucurbitaria berberidis CBS 394.84</name>
    <dbReference type="NCBI Taxonomy" id="1168544"/>
    <lineage>
        <taxon>Eukaryota</taxon>
        <taxon>Fungi</taxon>
        <taxon>Dikarya</taxon>
        <taxon>Ascomycota</taxon>
        <taxon>Pezizomycotina</taxon>
        <taxon>Dothideomycetes</taxon>
        <taxon>Pleosporomycetidae</taxon>
        <taxon>Pleosporales</taxon>
        <taxon>Pleosporineae</taxon>
        <taxon>Cucurbitariaceae</taxon>
        <taxon>Cucurbitaria</taxon>
    </lineage>
</organism>
<evidence type="ECO:0000313" key="5">
    <source>
        <dbReference type="Proteomes" id="UP000800039"/>
    </source>
</evidence>
<dbReference type="Pfam" id="PF05199">
    <property type="entry name" value="GMC_oxred_C"/>
    <property type="match status" value="1"/>
</dbReference>
<dbReference type="InterPro" id="IPR000172">
    <property type="entry name" value="GMC_OxRdtase_N"/>
</dbReference>